<dbReference type="Proteomes" id="UP000648908">
    <property type="component" value="Unassembled WGS sequence"/>
</dbReference>
<dbReference type="AlphaFoldDB" id="A0A8K0VBY1"/>
<dbReference type="InterPro" id="IPR038577">
    <property type="entry name" value="GT10-like_C_sf"/>
</dbReference>
<dbReference type="Pfam" id="PF03016">
    <property type="entry name" value="Exostosin_GT47"/>
    <property type="match status" value="1"/>
</dbReference>
<evidence type="ECO:0000259" key="2">
    <source>
        <dbReference type="Pfam" id="PF00852"/>
    </source>
</evidence>
<dbReference type="SUPFAM" id="SSF53448">
    <property type="entry name" value="Nucleotide-diphospho-sugar transferases"/>
    <property type="match status" value="1"/>
</dbReference>
<dbReference type="EMBL" id="JAESVN010000019">
    <property type="protein sequence ID" value="MBL4919359.1"/>
    <property type="molecule type" value="Genomic_DNA"/>
</dbReference>
<feature type="domain" description="Glycosyltransferase 2-like" evidence="1">
    <location>
        <begin position="7"/>
        <end position="117"/>
    </location>
</feature>
<evidence type="ECO:0000313" key="5">
    <source>
        <dbReference type="Proteomes" id="UP000648908"/>
    </source>
</evidence>
<accession>A0A8K0VBY1</accession>
<sequence>MTPTVYVVTPSFNAAATIDRTIASVLSQAGDFRIRYHVQDGGSTDGTLERIAVWKARLAAGGLPRLCHGIRFSHASEPDRGMYDALVRGFAGLNAASDDFMTWINADDLLMPGALAMAAGFGRQFTAAELSWFGGMVCTLRDDIPNHCFDRPAPREALRLGLCDGVHWPFLQQEGTFFRKWLWSATDPEQNVASLRLAGDWNLWRLMAEKASLAQVTVPLGARRLSAGPMAPLPCDGYKAELDGILDPVLRRADFESFCAAGPVLRRRIRTGEGDSFKIVEECVDDFAQKRHLSISTDALWRDRAQPDEREVANSKAIACSPVDPQGASPVIAGHVQRQPGLIALDLDWQFPAITEQHAFRRLAAGQGRGQGGQYIAYPWATLIDKIQKNTPDADLHLDRFEQFCALLPEGGRKITVCQHIHGRKLTDLFRQAGITDVFWSHATPEDAAASAAGAGEDDLRIHPFPLYPVQVPAALPEAGPDADATPRPYLFSFIGARANQYYLTEARNWILDLLKDDPRGLILGRDSWHYQKVVYELQIKGAATQDDAPALVDVSASDQFRASLLQSTFSLCPAGSGPNSIRLWESLGAGAIPVILADSWAPPGDRRLWDMAAVFCRETPEDIRALPDRLAALAADPVRLAQMRHAMRQLWLLYGPDAFVTDIEALLLDETGTPGLPVTSGPGGAGDALADALARQDGAGLLQASAGALLLDPAAMLARLAADAMLARALDAALEKAGSGTGSAPLAAHYDAVLAHARRKVPAAVADTPVPAIPALQRGAVPKICLFGKHANRTPLSYAPIRRLIGDRLQEVDNPAAADLVIAGFNIDLRDAIETLHPLLGAGPGPKVPPKFAVISEEPLWDITWSGPFTGSAGRISARGLEIPYAFLGHETSAVYDFRRIPYFVLTANSYAIRYASLMARFATLSPAALVERWNRAPVRAAFFAEYRKGETFARSWPERDVAGLSSYRTEVAEAMTGRGVLRMGKGWGEAGPRQALPDWHLDKLAHLDGRTRMLAAFENVHQRHYISEKIFDAFAIGAVPVYWAGPQHRIFDLVPAGALLNCHGFGSPAAATQIAEFTPDTAFAEAWLATCSRLAALFGDRQVIQEERRRVSDALLQAVEALV</sequence>
<evidence type="ECO:0000259" key="3">
    <source>
        <dbReference type="Pfam" id="PF03016"/>
    </source>
</evidence>
<dbReference type="Pfam" id="PF00852">
    <property type="entry name" value="Glyco_transf_10"/>
    <property type="match status" value="1"/>
</dbReference>
<evidence type="ECO:0000259" key="1">
    <source>
        <dbReference type="Pfam" id="PF00535"/>
    </source>
</evidence>
<dbReference type="Pfam" id="PF00535">
    <property type="entry name" value="Glycos_transf_2"/>
    <property type="match status" value="1"/>
</dbReference>
<protein>
    <submittedName>
        <fullName evidence="4">Exostosin family protein</fullName>
    </submittedName>
</protein>
<evidence type="ECO:0000313" key="4">
    <source>
        <dbReference type="EMBL" id="MBL4919359.1"/>
    </source>
</evidence>
<gene>
    <name evidence="4" type="ORF">JL811_19270</name>
</gene>
<dbReference type="InterPro" id="IPR040911">
    <property type="entry name" value="Exostosin_GT47"/>
</dbReference>
<organism evidence="4 5">
    <name type="scientific">Szabonella alba</name>
    <dbReference type="NCBI Taxonomy" id="2804194"/>
    <lineage>
        <taxon>Bacteria</taxon>
        <taxon>Pseudomonadati</taxon>
        <taxon>Pseudomonadota</taxon>
        <taxon>Alphaproteobacteria</taxon>
        <taxon>Rhodobacterales</taxon>
        <taxon>Paracoccaceae</taxon>
        <taxon>Szabonella</taxon>
    </lineage>
</organism>
<dbReference type="PANTHER" id="PTHR11062">
    <property type="entry name" value="EXOSTOSIN HEPARAN SULFATE GLYCOSYLTRANSFERASE -RELATED"/>
    <property type="match status" value="1"/>
</dbReference>
<feature type="domain" description="Exostosin GT47" evidence="3">
    <location>
        <begin position="460"/>
        <end position="619"/>
    </location>
</feature>
<comment type="caution">
    <text evidence="4">The sequence shown here is derived from an EMBL/GenBank/DDBJ whole genome shotgun (WGS) entry which is preliminary data.</text>
</comment>
<dbReference type="Gene3D" id="3.90.550.10">
    <property type="entry name" value="Spore Coat Polysaccharide Biosynthesis Protein SpsA, Chain A"/>
    <property type="match status" value="1"/>
</dbReference>
<dbReference type="RefSeq" id="WP_202690339.1">
    <property type="nucleotide sequence ID" value="NZ_JAESVN010000019.1"/>
</dbReference>
<dbReference type="GO" id="GO:0016757">
    <property type="term" value="F:glycosyltransferase activity"/>
    <property type="evidence" value="ECO:0007669"/>
    <property type="project" value="InterPro"/>
</dbReference>
<name>A0A8K0VBY1_9RHOB</name>
<dbReference type="InterPro" id="IPR004263">
    <property type="entry name" value="Exostosin"/>
</dbReference>
<proteinExistence type="predicted"/>
<dbReference type="InterPro" id="IPR001173">
    <property type="entry name" value="Glyco_trans_2-like"/>
</dbReference>
<dbReference type="InterPro" id="IPR055270">
    <property type="entry name" value="Glyco_tran_10_C"/>
</dbReference>
<keyword evidence="5" id="KW-1185">Reference proteome</keyword>
<reference evidence="4" key="1">
    <citation type="submission" date="2021-01" db="EMBL/GenBank/DDBJ databases">
        <title>Tabrizicola alba sp. nov. a motile alkaliphilic bacterium isolated from a soda lake.</title>
        <authorList>
            <person name="Szuroczki S."/>
            <person name="Abbaszade G."/>
            <person name="Schumann P."/>
            <person name="Toth E."/>
        </authorList>
    </citation>
    <scope>NUCLEOTIDE SEQUENCE</scope>
    <source>
        <strain evidence="4">DMG-N-6</strain>
    </source>
</reference>
<dbReference type="InterPro" id="IPR029044">
    <property type="entry name" value="Nucleotide-diphossugar_trans"/>
</dbReference>
<dbReference type="SUPFAM" id="SSF53756">
    <property type="entry name" value="UDP-Glycosyltransferase/glycogen phosphorylase"/>
    <property type="match status" value="1"/>
</dbReference>
<dbReference type="Gene3D" id="3.40.50.11660">
    <property type="entry name" value="Glycosyl transferase family 10, C-terminal domain"/>
    <property type="match status" value="1"/>
</dbReference>
<feature type="domain" description="Fucosyltransferase C-terminal" evidence="2">
    <location>
        <begin position="1006"/>
        <end position="1073"/>
    </location>
</feature>